<dbReference type="RefSeq" id="WP_209808680.1">
    <property type="nucleotide sequence ID" value="NZ_JAGGKT010000001.1"/>
</dbReference>
<comment type="caution">
    <text evidence="1">The sequence shown here is derived from an EMBL/GenBank/DDBJ whole genome shotgun (WGS) entry which is preliminary data.</text>
</comment>
<evidence type="ECO:0000313" key="2">
    <source>
        <dbReference type="Proteomes" id="UP001519343"/>
    </source>
</evidence>
<dbReference type="Proteomes" id="UP001519343">
    <property type="component" value="Unassembled WGS sequence"/>
</dbReference>
<keyword evidence="2" id="KW-1185">Reference proteome</keyword>
<proteinExistence type="predicted"/>
<protein>
    <submittedName>
        <fullName evidence="1">Uncharacterized protein</fullName>
    </submittedName>
</protein>
<accession>A0ABS4GK09</accession>
<evidence type="ECO:0000313" key="1">
    <source>
        <dbReference type="EMBL" id="MBP1930599.1"/>
    </source>
</evidence>
<name>A0ABS4GK09_9BACL</name>
<gene>
    <name evidence="1" type="ORF">J2Z37_000586</name>
</gene>
<dbReference type="EMBL" id="JAGGKT010000001">
    <property type="protein sequence ID" value="MBP1930599.1"/>
    <property type="molecule type" value="Genomic_DNA"/>
</dbReference>
<organism evidence="1 2">
    <name type="scientific">Ammoniphilus resinae</name>
    <dbReference type="NCBI Taxonomy" id="861532"/>
    <lineage>
        <taxon>Bacteria</taxon>
        <taxon>Bacillati</taxon>
        <taxon>Bacillota</taxon>
        <taxon>Bacilli</taxon>
        <taxon>Bacillales</taxon>
        <taxon>Paenibacillaceae</taxon>
        <taxon>Aneurinibacillus group</taxon>
        <taxon>Ammoniphilus</taxon>
    </lineage>
</organism>
<reference evidence="1 2" key="1">
    <citation type="submission" date="2021-03" db="EMBL/GenBank/DDBJ databases">
        <title>Genomic Encyclopedia of Type Strains, Phase IV (KMG-IV): sequencing the most valuable type-strain genomes for metagenomic binning, comparative biology and taxonomic classification.</title>
        <authorList>
            <person name="Goeker M."/>
        </authorList>
    </citation>
    <scope>NUCLEOTIDE SEQUENCE [LARGE SCALE GENOMIC DNA]</scope>
    <source>
        <strain evidence="1 2">DSM 24738</strain>
    </source>
</reference>
<sequence length="173" mass="20047">MGIGMNFVCGQCGYDTGLLMMNQGSNHSVKKMIENYVYTYSHELDSKMLPSRASEYHVIINTILEQKVTNLTYNFYGCVCYGCRRTYEMLDILQQKEKEVYAGNNDVDLPIPFQEVFEYPKERWKSLIGEQPLCVFCHDRIMKLSDETLRDGVLCPKCCKGHLKVGEDLQLWD</sequence>